<reference evidence="1" key="1">
    <citation type="submission" date="2019-08" db="EMBL/GenBank/DDBJ databases">
        <authorList>
            <person name="Kucharzyk K."/>
            <person name="Murdoch R.W."/>
            <person name="Higgins S."/>
            <person name="Loffler F."/>
        </authorList>
    </citation>
    <scope>NUCLEOTIDE SEQUENCE</scope>
</reference>
<proteinExistence type="predicted"/>
<sequence length="98" mass="11604">MNYHYKIGIVDEKEKWIFISHDEWDEIDAFVNLVKDIQNECNGKIIEVGDTQYKVEGSLFNLIYQWDSCFGSVVIYNRNEQKEPAIEFLQGHFIKLNV</sequence>
<name>A0A644ZFY4_9ZZZZ</name>
<dbReference type="EMBL" id="VSSQ01008712">
    <property type="protein sequence ID" value="MPM39627.1"/>
    <property type="molecule type" value="Genomic_DNA"/>
</dbReference>
<organism evidence="1">
    <name type="scientific">bioreactor metagenome</name>
    <dbReference type="NCBI Taxonomy" id="1076179"/>
    <lineage>
        <taxon>unclassified sequences</taxon>
        <taxon>metagenomes</taxon>
        <taxon>ecological metagenomes</taxon>
    </lineage>
</organism>
<evidence type="ECO:0000313" key="1">
    <source>
        <dbReference type="EMBL" id="MPM39627.1"/>
    </source>
</evidence>
<protein>
    <submittedName>
        <fullName evidence="1">Uncharacterized protein</fullName>
    </submittedName>
</protein>
<dbReference type="AlphaFoldDB" id="A0A644ZFY4"/>
<comment type="caution">
    <text evidence="1">The sequence shown here is derived from an EMBL/GenBank/DDBJ whole genome shotgun (WGS) entry which is preliminary data.</text>
</comment>
<accession>A0A644ZFY4</accession>
<gene>
    <name evidence="1" type="ORF">SDC9_86261</name>
</gene>